<evidence type="ECO:0000313" key="10">
    <source>
        <dbReference type="Proteomes" id="UP001501496"/>
    </source>
</evidence>
<comment type="subcellular location">
    <subcellularLocation>
        <location evidence="1 7">Cell outer membrane</location>
        <topology evidence="1 7">Multi-pass membrane protein</topology>
    </subcellularLocation>
</comment>
<keyword evidence="2 7" id="KW-0813">Transport</keyword>
<keyword evidence="6 7" id="KW-0998">Cell outer membrane</keyword>
<dbReference type="InterPro" id="IPR023997">
    <property type="entry name" value="TonB-dep_OMP_SusC/RagA_CS"/>
</dbReference>
<dbReference type="Proteomes" id="UP001501496">
    <property type="component" value="Unassembled WGS sequence"/>
</dbReference>
<keyword evidence="4 7" id="KW-0812">Transmembrane</keyword>
<reference evidence="10" key="1">
    <citation type="journal article" date="2019" name="Int. J. Syst. Evol. Microbiol.">
        <title>The Global Catalogue of Microorganisms (GCM) 10K type strain sequencing project: providing services to taxonomists for standard genome sequencing and annotation.</title>
        <authorList>
            <consortium name="The Broad Institute Genomics Platform"/>
            <consortium name="The Broad Institute Genome Sequencing Center for Infectious Disease"/>
            <person name="Wu L."/>
            <person name="Ma J."/>
        </authorList>
    </citation>
    <scope>NUCLEOTIDE SEQUENCE [LARGE SCALE GENOMIC DNA]</scope>
    <source>
        <strain evidence="10">JCM 17630</strain>
    </source>
</reference>
<dbReference type="EMBL" id="BAABCA010000001">
    <property type="protein sequence ID" value="GAA4231590.1"/>
    <property type="molecule type" value="Genomic_DNA"/>
</dbReference>
<dbReference type="SUPFAM" id="SSF56935">
    <property type="entry name" value="Porins"/>
    <property type="match status" value="1"/>
</dbReference>
<accession>A0ABP8C0L4</accession>
<evidence type="ECO:0000256" key="1">
    <source>
        <dbReference type="ARBA" id="ARBA00004571"/>
    </source>
</evidence>
<comment type="caution">
    <text evidence="9">The sequence shown here is derived from an EMBL/GenBank/DDBJ whole genome shotgun (WGS) entry which is preliminary data.</text>
</comment>
<keyword evidence="5 7" id="KW-0472">Membrane</keyword>
<evidence type="ECO:0000256" key="4">
    <source>
        <dbReference type="ARBA" id="ARBA00022692"/>
    </source>
</evidence>
<evidence type="ECO:0000259" key="8">
    <source>
        <dbReference type="Pfam" id="PF07715"/>
    </source>
</evidence>
<keyword evidence="3 7" id="KW-1134">Transmembrane beta strand</keyword>
<comment type="similarity">
    <text evidence="7">Belongs to the TonB-dependent receptor family.</text>
</comment>
<dbReference type="InterPro" id="IPR008969">
    <property type="entry name" value="CarboxyPept-like_regulatory"/>
</dbReference>
<name>A0ABP8C0L4_9FLAO</name>
<dbReference type="InterPro" id="IPR012910">
    <property type="entry name" value="Plug_dom"/>
</dbReference>
<dbReference type="NCBIfam" id="TIGR04056">
    <property type="entry name" value="OMP_RagA_SusC"/>
    <property type="match status" value="1"/>
</dbReference>
<keyword evidence="10" id="KW-1185">Reference proteome</keyword>
<dbReference type="InterPro" id="IPR036942">
    <property type="entry name" value="Beta-barrel_TonB_sf"/>
</dbReference>
<evidence type="ECO:0000256" key="5">
    <source>
        <dbReference type="ARBA" id="ARBA00023136"/>
    </source>
</evidence>
<dbReference type="SUPFAM" id="SSF49464">
    <property type="entry name" value="Carboxypeptidase regulatory domain-like"/>
    <property type="match status" value="1"/>
</dbReference>
<proteinExistence type="inferred from homology"/>
<evidence type="ECO:0000256" key="7">
    <source>
        <dbReference type="PROSITE-ProRule" id="PRU01360"/>
    </source>
</evidence>
<sequence>MNAQAQSITVKGVITSEDDNLPIPGVSVLVQGTNTGTISDFDGNFSVKAKMGAVLQFSYLGMTEKFVTVKSAEMKVAMASSLEDLEEVVVVGYGAVKKKEVTGAVAQVKAEQIEEFVTSDLASALQGQVSGVSVTASSGEPGESASIQIRGVTSLIGSNEPLYVVDGIAQQGNPNISPNEIETIDILKDAASAAVYGTEGAGGVILITTKQGKEGKMSVSFNTSYGVQTLREGIRLMDSKETLFFNITQVDNGASIFDPGPTRVPEWLNNNNKFDDYVLVNGASTSRHTLNVSGGAKGFSYNATVNYFDQDGTLINSGTKRIDGRASTSYKSDNWRINTSVGFTTERRQRSSNGLISNALRYSPLYPLVEPAEDVIYSTGNTGDGGVRTPLEILAQALKRKNEGTRDRINASLSISRDLAQGLSFTSTIGTAITDEYTDIFSPQYSIVFLNGDPTETDPLKSIVQASSTRSTTLSTDATLRYKKRFGDHNFGAQATFAVKEETYKGFLGSKNGVLDNSVETLDGGSINPVASSFDKFKSTQLGVLGRITYDYKGKYLLSALVRRDGSAKFSPNNQWATFPSITLGWNVSDEGFWSPLKRTINNFKIRAGRGTVGNNRFNNYAYQGTVRNNSNYIFDENDTELSFGSAVYNYANANVQWETKTESNIGFDMGFFRNKISLSVDFYDSRNKDMLFPVRVPGSAGAYDGAGNVNTILNVGNMTNKGFEIAAKYKTKIGKSNFNTNFTFTRNSNKITSTAGQSLIFNTGSRINSNDLTVFAEGYEAGAFWLYETNGAINTEDRLAEYQKLKLDAQMGDIEVVDYNKDGKIDVNDRHYTGSGLPDFEIGWNFQWRYKGFDLGMNWFASVGSEIINGNKIEAYTRGRHRDLLNMWSADNPTSSIPILRDFGTDNYQTNYDYWVESGDYLRLKLITLGYSLPKDLVQKIGLTNLRMFVSSQNPITITNYSGYDPEIGGNVVRRGIDASRYPLSALYTLGVNVKF</sequence>
<evidence type="ECO:0000256" key="3">
    <source>
        <dbReference type="ARBA" id="ARBA00022452"/>
    </source>
</evidence>
<gene>
    <name evidence="9" type="ORF">GCM10022291_04390</name>
</gene>
<dbReference type="InterPro" id="IPR037066">
    <property type="entry name" value="Plug_dom_sf"/>
</dbReference>
<dbReference type="InterPro" id="IPR023996">
    <property type="entry name" value="TonB-dep_OMP_SusC/RagA"/>
</dbReference>
<dbReference type="Gene3D" id="2.40.170.20">
    <property type="entry name" value="TonB-dependent receptor, beta-barrel domain"/>
    <property type="match status" value="1"/>
</dbReference>
<evidence type="ECO:0000256" key="6">
    <source>
        <dbReference type="ARBA" id="ARBA00023237"/>
    </source>
</evidence>
<dbReference type="PROSITE" id="PS52016">
    <property type="entry name" value="TONB_DEPENDENT_REC_3"/>
    <property type="match status" value="1"/>
</dbReference>
<dbReference type="Gene3D" id="2.170.130.10">
    <property type="entry name" value="TonB-dependent receptor, plug domain"/>
    <property type="match status" value="1"/>
</dbReference>
<evidence type="ECO:0000256" key="2">
    <source>
        <dbReference type="ARBA" id="ARBA00022448"/>
    </source>
</evidence>
<evidence type="ECO:0000313" key="9">
    <source>
        <dbReference type="EMBL" id="GAA4231590.1"/>
    </source>
</evidence>
<organism evidence="9 10">
    <name type="scientific">Postechiella marina</name>
    <dbReference type="NCBI Taxonomy" id="943941"/>
    <lineage>
        <taxon>Bacteria</taxon>
        <taxon>Pseudomonadati</taxon>
        <taxon>Bacteroidota</taxon>
        <taxon>Flavobacteriia</taxon>
        <taxon>Flavobacteriales</taxon>
        <taxon>Flavobacteriaceae</taxon>
        <taxon>Postechiella</taxon>
    </lineage>
</organism>
<dbReference type="NCBIfam" id="TIGR04057">
    <property type="entry name" value="SusC_RagA_signa"/>
    <property type="match status" value="1"/>
</dbReference>
<dbReference type="Pfam" id="PF07715">
    <property type="entry name" value="Plug"/>
    <property type="match status" value="1"/>
</dbReference>
<dbReference type="Pfam" id="PF13715">
    <property type="entry name" value="CarbopepD_reg_2"/>
    <property type="match status" value="1"/>
</dbReference>
<keyword evidence="9" id="KW-0675">Receptor</keyword>
<protein>
    <submittedName>
        <fullName evidence="9">TonB-dependent receptor</fullName>
    </submittedName>
</protein>
<feature type="domain" description="TonB-dependent receptor plug" evidence="8">
    <location>
        <begin position="97"/>
        <end position="204"/>
    </location>
</feature>
<dbReference type="InterPro" id="IPR039426">
    <property type="entry name" value="TonB-dep_rcpt-like"/>
</dbReference>